<dbReference type="Proteomes" id="UP000010475">
    <property type="component" value="Chromosome"/>
</dbReference>
<dbReference type="CDD" id="cd17546">
    <property type="entry name" value="REC_hyHK_CKI1_RcsC-like"/>
    <property type="match status" value="1"/>
</dbReference>
<dbReference type="STRING" id="56107.Cylst_0771"/>
<dbReference type="Gene3D" id="3.30.450.20">
    <property type="entry name" value="PAS domain"/>
    <property type="match status" value="2"/>
</dbReference>
<evidence type="ECO:0000256" key="2">
    <source>
        <dbReference type="ARBA" id="ARBA00006402"/>
    </source>
</evidence>
<dbReference type="PATRIC" id="fig|56107.3.peg.866"/>
<comment type="subunit">
    <text evidence="10">At low DSF concentrations, interacts with RpfF.</text>
</comment>
<dbReference type="InterPro" id="IPR036097">
    <property type="entry name" value="HisK_dim/P_sf"/>
</dbReference>
<dbReference type="Pfam" id="PF02518">
    <property type="entry name" value="HATPase_c"/>
    <property type="match status" value="1"/>
</dbReference>
<comment type="catalytic activity">
    <reaction evidence="1">
        <text>ATP + protein L-histidine = ADP + protein N-phospho-L-histidine.</text>
        <dbReference type="EC" id="2.7.13.3"/>
    </reaction>
</comment>
<proteinExistence type="inferred from homology"/>
<dbReference type="SUPFAM" id="SSF55781">
    <property type="entry name" value="GAF domain-like"/>
    <property type="match status" value="1"/>
</dbReference>
<dbReference type="FunFam" id="3.30.565.10:FF:000010">
    <property type="entry name" value="Sensor histidine kinase RcsC"/>
    <property type="match status" value="1"/>
</dbReference>
<evidence type="ECO:0000256" key="3">
    <source>
        <dbReference type="ARBA" id="ARBA00012438"/>
    </source>
</evidence>
<keyword evidence="4 13" id="KW-0597">Phosphoprotein</keyword>
<keyword evidence="17" id="KW-1185">Reference proteome</keyword>
<dbReference type="Pfam" id="PF12860">
    <property type="entry name" value="PAS_7"/>
    <property type="match status" value="1"/>
</dbReference>
<reference evidence="16 17" key="1">
    <citation type="submission" date="2012-06" db="EMBL/GenBank/DDBJ databases">
        <title>Finished chromosome of genome of Cylindrospermum stagnale PCC 7417.</title>
        <authorList>
            <consortium name="US DOE Joint Genome Institute"/>
            <person name="Gugger M."/>
            <person name="Coursin T."/>
            <person name="Rippka R."/>
            <person name="Tandeau De Marsac N."/>
            <person name="Huntemann M."/>
            <person name="Wei C.-L."/>
            <person name="Han J."/>
            <person name="Detter J.C."/>
            <person name="Han C."/>
            <person name="Tapia R."/>
            <person name="Chen A."/>
            <person name="Kyrpides N."/>
            <person name="Mavromatis K."/>
            <person name="Markowitz V."/>
            <person name="Szeto E."/>
            <person name="Ivanova N."/>
            <person name="Pagani I."/>
            <person name="Pati A."/>
            <person name="Goodwin L."/>
            <person name="Nordberg H.P."/>
            <person name="Cantor M.N."/>
            <person name="Hua S.X."/>
            <person name="Woyke T."/>
            <person name="Kerfeld C.A."/>
        </authorList>
    </citation>
    <scope>NUCLEOTIDE SEQUENCE [LARGE SCALE GENOMIC DNA]</scope>
    <source>
        <strain evidence="16 17">PCC 7417</strain>
    </source>
</reference>
<dbReference type="InterPro" id="IPR004358">
    <property type="entry name" value="Sig_transdc_His_kin-like_C"/>
</dbReference>
<dbReference type="eggNOG" id="COG2205">
    <property type="taxonomic scope" value="Bacteria"/>
</dbReference>
<dbReference type="InterPro" id="IPR005467">
    <property type="entry name" value="His_kinase_dom"/>
</dbReference>
<dbReference type="Gene3D" id="3.40.50.2300">
    <property type="match status" value="1"/>
</dbReference>
<name>K9WSD3_9NOST</name>
<gene>
    <name evidence="16" type="ORF">Cylst_0771</name>
</gene>
<evidence type="ECO:0000259" key="15">
    <source>
        <dbReference type="PROSITE" id="PS50110"/>
    </source>
</evidence>
<feature type="domain" description="Histidine kinase" evidence="14">
    <location>
        <begin position="486"/>
        <end position="713"/>
    </location>
</feature>
<keyword evidence="9" id="KW-0902">Two-component regulatory system</keyword>
<dbReference type="SUPFAM" id="SSF55785">
    <property type="entry name" value="PYP-like sensor domain (PAS domain)"/>
    <property type="match status" value="2"/>
</dbReference>
<dbReference type="HOGENOM" id="CLU_000445_114_15_3"/>
<evidence type="ECO:0000256" key="11">
    <source>
        <dbReference type="ARBA" id="ARBA00068150"/>
    </source>
</evidence>
<dbReference type="CDD" id="cd00082">
    <property type="entry name" value="HisKA"/>
    <property type="match status" value="1"/>
</dbReference>
<keyword evidence="7 16" id="KW-0418">Kinase</keyword>
<dbReference type="SMART" id="SM00448">
    <property type="entry name" value="REC"/>
    <property type="match status" value="1"/>
</dbReference>
<dbReference type="PRINTS" id="PR00344">
    <property type="entry name" value="BCTRLSENSOR"/>
</dbReference>
<dbReference type="Pfam" id="PF00072">
    <property type="entry name" value="Response_reg"/>
    <property type="match status" value="1"/>
</dbReference>
<evidence type="ECO:0000256" key="10">
    <source>
        <dbReference type="ARBA" id="ARBA00064003"/>
    </source>
</evidence>
<dbReference type="InterPro" id="IPR003661">
    <property type="entry name" value="HisK_dim/P_dom"/>
</dbReference>
<dbReference type="Gene3D" id="3.30.450.40">
    <property type="match status" value="1"/>
</dbReference>
<dbReference type="InterPro" id="IPR011006">
    <property type="entry name" value="CheY-like_superfamily"/>
</dbReference>
<dbReference type="SUPFAM" id="SSF55874">
    <property type="entry name" value="ATPase domain of HSP90 chaperone/DNA topoisomerase II/histidine kinase"/>
    <property type="match status" value="1"/>
</dbReference>
<feature type="domain" description="Response regulatory" evidence="15">
    <location>
        <begin position="739"/>
        <end position="864"/>
    </location>
</feature>
<sequence>MTLNVDGLVSQLRVTLGKMEVALGAIADAIVWMGNDGRVQWCNAAFDRLVNLPHILVLNMRLNEVLPLTQSGQAVATDCYPDVQVLRSEYETTEYEYQQEVDAERHVSRYRPLILEISGNCAEYIGGERSAVLVIRDVTQAKRIQAEHQQTEQQRAETLSFLQSTLESTADGIAVLCSDGSLSVYNHKFLQMWSMPESLLSPSQSNERLRFMAEQTRDSQAFIVRARELLIDYPEQAAFDVVELKDGRVFERYSHRQCHGDRIVGRVWSFRDITERKQAEVAMQRWAQADKLLSSISRQLIDQNLETAVNFTLQAIAEFFEARRSYIFEYSEQQQQFNIVHEWQTDGAQTLSSNITSAVEPFPWFYNCILSGKPVQGLQVVHVADMPAEATSKKSLLYKEVIQSLVAVPMIHAGKVVGFLGVDIVDDRKTWSQEEINLLQLIGELIAIGRSRHQVEEELRLAKESALREAASSAEANRAKSVFLANMSHELRTPLNAILGFAQLMERDTALTQHQRESLATINRSGEHLLKLINDVLEMSKIEAGRMVFNPEPFDLHQLLQIIQEMFQVRAQSKKLYLTVELAPNLPQYIFTDEGKLRQVVINLLGNAIKFTDSGGVTLRVKGEELFRTELPRSPSYSLHFEIADTGKGIAAEELDRLFQPFVQTASGFQSKEGTGLGLTLSRQFVQLMGGDISLSSEVNRGSTFDFEIKVEQALRSQVPAPTPKKRVHSLALDQPVYRILVVDDRIENYKILIQLLNAVSFETRLATNGQEAIQEWQAWHPHLIWMDMRMPVMDGYEATRQIRAQEQRLQKDNSDQNFRTVIIALTASAFEEQRSDILAAGCDDLIRKPFREAVIFNKIAEHLGVQYLYAQEQESQQTAQRVTKVEPLTSKDLAVMPEAWINALHEAAIQVDAELICELIQQIPEAHCALTQGLTELVSLFCFDEIIELITGEEDA</sequence>
<dbReference type="InterPro" id="IPR036890">
    <property type="entry name" value="HATPase_C_sf"/>
</dbReference>
<dbReference type="EC" id="2.7.13.3" evidence="3"/>
<dbReference type="Gene3D" id="1.10.287.130">
    <property type="match status" value="1"/>
</dbReference>
<feature type="modified residue" description="4-aspartylphosphate" evidence="13">
    <location>
        <position position="788"/>
    </location>
</feature>
<dbReference type="SMART" id="SM00387">
    <property type="entry name" value="HATPase_c"/>
    <property type="match status" value="1"/>
</dbReference>
<evidence type="ECO:0000256" key="7">
    <source>
        <dbReference type="ARBA" id="ARBA00022777"/>
    </source>
</evidence>
<dbReference type="Pfam" id="PF00512">
    <property type="entry name" value="HisKA"/>
    <property type="match status" value="1"/>
</dbReference>
<evidence type="ECO:0000256" key="6">
    <source>
        <dbReference type="ARBA" id="ARBA00022741"/>
    </source>
</evidence>
<evidence type="ECO:0000256" key="4">
    <source>
        <dbReference type="ARBA" id="ARBA00022553"/>
    </source>
</evidence>
<dbReference type="GO" id="GO:0000155">
    <property type="term" value="F:phosphorelay sensor kinase activity"/>
    <property type="evidence" value="ECO:0007669"/>
    <property type="project" value="InterPro"/>
</dbReference>
<dbReference type="Pfam" id="PF13185">
    <property type="entry name" value="GAF_2"/>
    <property type="match status" value="1"/>
</dbReference>
<accession>K9WSD3</accession>
<dbReference type="Gene3D" id="3.30.565.10">
    <property type="entry name" value="Histidine kinase-like ATPase, C-terminal domain"/>
    <property type="match status" value="1"/>
</dbReference>
<keyword evidence="5" id="KW-0808">Transferase</keyword>
<dbReference type="SMART" id="SM00388">
    <property type="entry name" value="HisKA"/>
    <property type="match status" value="1"/>
</dbReference>
<dbReference type="SMART" id="SM00065">
    <property type="entry name" value="GAF"/>
    <property type="match status" value="1"/>
</dbReference>
<evidence type="ECO:0000256" key="1">
    <source>
        <dbReference type="ARBA" id="ARBA00000085"/>
    </source>
</evidence>
<evidence type="ECO:0000256" key="12">
    <source>
        <dbReference type="ARBA" id="ARBA00074306"/>
    </source>
</evidence>
<dbReference type="SUPFAM" id="SSF52172">
    <property type="entry name" value="CheY-like"/>
    <property type="match status" value="1"/>
</dbReference>
<dbReference type="GO" id="GO:0005524">
    <property type="term" value="F:ATP binding"/>
    <property type="evidence" value="ECO:0007669"/>
    <property type="project" value="UniProtKB-KW"/>
</dbReference>
<dbReference type="InterPro" id="IPR029016">
    <property type="entry name" value="GAF-like_dom_sf"/>
</dbReference>
<dbReference type="PROSITE" id="PS50109">
    <property type="entry name" value="HIS_KIN"/>
    <property type="match status" value="1"/>
</dbReference>
<dbReference type="InterPro" id="IPR003018">
    <property type="entry name" value="GAF"/>
</dbReference>
<dbReference type="AlphaFoldDB" id="K9WSD3"/>
<dbReference type="EMBL" id="CP003642">
    <property type="protein sequence ID" value="AFZ23098.1"/>
    <property type="molecule type" value="Genomic_DNA"/>
</dbReference>
<dbReference type="eggNOG" id="COG0745">
    <property type="taxonomic scope" value="Bacteria"/>
</dbReference>
<evidence type="ECO:0000256" key="9">
    <source>
        <dbReference type="ARBA" id="ARBA00023012"/>
    </source>
</evidence>
<comment type="similarity">
    <text evidence="2">In the N-terminal section; belongs to the phytochrome family.</text>
</comment>
<evidence type="ECO:0000259" key="14">
    <source>
        <dbReference type="PROSITE" id="PS50109"/>
    </source>
</evidence>
<dbReference type="KEGG" id="csg:Cylst_0771"/>
<dbReference type="RefSeq" id="WP_015206354.1">
    <property type="nucleotide sequence ID" value="NC_019757.1"/>
</dbReference>
<dbReference type="SUPFAM" id="SSF47384">
    <property type="entry name" value="Homodimeric domain of signal transducing histidine kinase"/>
    <property type="match status" value="1"/>
</dbReference>
<keyword evidence="6" id="KW-0547">Nucleotide-binding</keyword>
<evidence type="ECO:0000256" key="8">
    <source>
        <dbReference type="ARBA" id="ARBA00022840"/>
    </source>
</evidence>
<dbReference type="CDD" id="cd16922">
    <property type="entry name" value="HATPase_EvgS-ArcB-TorS-like"/>
    <property type="match status" value="1"/>
</dbReference>
<evidence type="ECO:0000313" key="16">
    <source>
        <dbReference type="EMBL" id="AFZ23098.1"/>
    </source>
</evidence>
<organism evidence="16 17">
    <name type="scientific">Cylindrospermum stagnale PCC 7417</name>
    <dbReference type="NCBI Taxonomy" id="56107"/>
    <lineage>
        <taxon>Bacteria</taxon>
        <taxon>Bacillati</taxon>
        <taxon>Cyanobacteriota</taxon>
        <taxon>Cyanophyceae</taxon>
        <taxon>Nostocales</taxon>
        <taxon>Nostocaceae</taxon>
        <taxon>Cylindrospermum</taxon>
    </lineage>
</organism>
<dbReference type="PROSITE" id="PS50110">
    <property type="entry name" value="RESPONSE_REGULATORY"/>
    <property type="match status" value="1"/>
</dbReference>
<dbReference type="InterPro" id="IPR003594">
    <property type="entry name" value="HATPase_dom"/>
</dbReference>
<dbReference type="InterPro" id="IPR001789">
    <property type="entry name" value="Sig_transdc_resp-reg_receiver"/>
</dbReference>
<protein>
    <recommendedName>
        <fullName evidence="12">Circadian input-output histidine kinase CikA</fullName>
        <ecNumber evidence="3">2.7.13.3</ecNumber>
    </recommendedName>
    <alternativeName>
        <fullName evidence="11">Sensory/regulatory protein RpfC</fullName>
    </alternativeName>
</protein>
<dbReference type="PANTHER" id="PTHR45339">
    <property type="entry name" value="HYBRID SIGNAL TRANSDUCTION HISTIDINE KINASE J"/>
    <property type="match status" value="1"/>
</dbReference>
<keyword evidence="8" id="KW-0067">ATP-binding</keyword>
<evidence type="ECO:0000256" key="13">
    <source>
        <dbReference type="PROSITE-ProRule" id="PRU00169"/>
    </source>
</evidence>
<evidence type="ECO:0000256" key="5">
    <source>
        <dbReference type="ARBA" id="ARBA00022679"/>
    </source>
</evidence>
<dbReference type="PANTHER" id="PTHR45339:SF1">
    <property type="entry name" value="HYBRID SIGNAL TRANSDUCTION HISTIDINE KINASE J"/>
    <property type="match status" value="1"/>
</dbReference>
<dbReference type="FunFam" id="1.10.287.130:FF:000002">
    <property type="entry name" value="Two-component osmosensing histidine kinase"/>
    <property type="match status" value="1"/>
</dbReference>
<dbReference type="InterPro" id="IPR035965">
    <property type="entry name" value="PAS-like_dom_sf"/>
</dbReference>
<evidence type="ECO:0000313" key="17">
    <source>
        <dbReference type="Proteomes" id="UP000010475"/>
    </source>
</evidence>